<accession>A0ABP8DMW9</accession>
<evidence type="ECO:0008006" key="3">
    <source>
        <dbReference type="Google" id="ProtNLM"/>
    </source>
</evidence>
<protein>
    <recommendedName>
        <fullName evidence="3">DUF4192 domain-containing protein</fullName>
    </recommendedName>
</protein>
<sequence length="316" mass="34662">MREASAVQLLRNPEDLLGKIPYLLQYHPTDRIVVLYLGPDHHLLVIGSVGIDAPTADLADEIRDTATRTGAQSVVIVGYGPLTATGTVTSLVDAVDPHIHISYTCLVSAGAYYCLDRGCICDATTGIQFDPRATETAAHATVAGEVAWPSRSDLLALTEPDPDAQDRVRAAFHDARRIERPELVELDELLERAMLDQRLTDLEAARLALLLRRRPVREAAWLKTTDHMWQRNLWLDLTRRIPEPYVAAPAALAAWCCWMRGEGPLALAAARRTAAVDPQNFITTVVVAAIQSKLRPADFMPAWPPALDDDATAGPR</sequence>
<keyword evidence="2" id="KW-1185">Reference proteome</keyword>
<organism evidence="1 2">
    <name type="scientific">Dactylosporangium darangshiense</name>
    <dbReference type="NCBI Taxonomy" id="579108"/>
    <lineage>
        <taxon>Bacteria</taxon>
        <taxon>Bacillati</taxon>
        <taxon>Actinomycetota</taxon>
        <taxon>Actinomycetes</taxon>
        <taxon>Micromonosporales</taxon>
        <taxon>Micromonosporaceae</taxon>
        <taxon>Dactylosporangium</taxon>
    </lineage>
</organism>
<dbReference type="Proteomes" id="UP001500620">
    <property type="component" value="Unassembled WGS sequence"/>
</dbReference>
<comment type="caution">
    <text evidence="1">The sequence shown here is derived from an EMBL/GenBank/DDBJ whole genome shotgun (WGS) entry which is preliminary data.</text>
</comment>
<proteinExistence type="predicted"/>
<gene>
    <name evidence="1" type="ORF">GCM10022255_086340</name>
</gene>
<dbReference type="InterPro" id="IPR025447">
    <property type="entry name" value="DUF4192"/>
</dbReference>
<evidence type="ECO:0000313" key="2">
    <source>
        <dbReference type="Proteomes" id="UP001500620"/>
    </source>
</evidence>
<name>A0ABP8DMW9_9ACTN</name>
<reference evidence="2" key="1">
    <citation type="journal article" date="2019" name="Int. J. Syst. Evol. Microbiol.">
        <title>The Global Catalogue of Microorganisms (GCM) 10K type strain sequencing project: providing services to taxonomists for standard genome sequencing and annotation.</title>
        <authorList>
            <consortium name="The Broad Institute Genomics Platform"/>
            <consortium name="The Broad Institute Genome Sequencing Center for Infectious Disease"/>
            <person name="Wu L."/>
            <person name="Ma J."/>
        </authorList>
    </citation>
    <scope>NUCLEOTIDE SEQUENCE [LARGE SCALE GENOMIC DNA]</scope>
    <source>
        <strain evidence="2">JCM 17441</strain>
    </source>
</reference>
<dbReference type="EMBL" id="BAABAT010000037">
    <property type="protein sequence ID" value="GAA4259874.1"/>
    <property type="molecule type" value="Genomic_DNA"/>
</dbReference>
<dbReference type="Pfam" id="PF13830">
    <property type="entry name" value="DUF4192"/>
    <property type="match status" value="1"/>
</dbReference>
<evidence type="ECO:0000313" key="1">
    <source>
        <dbReference type="EMBL" id="GAA4259874.1"/>
    </source>
</evidence>
<dbReference type="RefSeq" id="WP_345136796.1">
    <property type="nucleotide sequence ID" value="NZ_BAABAT010000037.1"/>
</dbReference>